<accession>A0A9J6FVH8</accession>
<comment type="caution">
    <text evidence="1">The sequence shown here is derived from an EMBL/GenBank/DDBJ whole genome shotgun (WGS) entry which is preliminary data.</text>
</comment>
<organism evidence="1 2">
    <name type="scientific">Haemaphysalis longicornis</name>
    <name type="common">Bush tick</name>
    <dbReference type="NCBI Taxonomy" id="44386"/>
    <lineage>
        <taxon>Eukaryota</taxon>
        <taxon>Metazoa</taxon>
        <taxon>Ecdysozoa</taxon>
        <taxon>Arthropoda</taxon>
        <taxon>Chelicerata</taxon>
        <taxon>Arachnida</taxon>
        <taxon>Acari</taxon>
        <taxon>Parasitiformes</taxon>
        <taxon>Ixodida</taxon>
        <taxon>Ixodoidea</taxon>
        <taxon>Ixodidae</taxon>
        <taxon>Haemaphysalinae</taxon>
        <taxon>Haemaphysalis</taxon>
    </lineage>
</organism>
<reference evidence="1 2" key="1">
    <citation type="journal article" date="2020" name="Cell">
        <title>Large-Scale Comparative Analyses of Tick Genomes Elucidate Their Genetic Diversity and Vector Capacities.</title>
        <authorList>
            <consortium name="Tick Genome and Microbiome Consortium (TIGMIC)"/>
            <person name="Jia N."/>
            <person name="Wang J."/>
            <person name="Shi W."/>
            <person name="Du L."/>
            <person name="Sun Y."/>
            <person name="Zhan W."/>
            <person name="Jiang J.F."/>
            <person name="Wang Q."/>
            <person name="Zhang B."/>
            <person name="Ji P."/>
            <person name="Bell-Sakyi L."/>
            <person name="Cui X.M."/>
            <person name="Yuan T.T."/>
            <person name="Jiang B.G."/>
            <person name="Yang W.F."/>
            <person name="Lam T.T."/>
            <person name="Chang Q.C."/>
            <person name="Ding S.J."/>
            <person name="Wang X.J."/>
            <person name="Zhu J.G."/>
            <person name="Ruan X.D."/>
            <person name="Zhao L."/>
            <person name="Wei J.T."/>
            <person name="Ye R.Z."/>
            <person name="Que T.C."/>
            <person name="Du C.H."/>
            <person name="Zhou Y.H."/>
            <person name="Cheng J.X."/>
            <person name="Dai P.F."/>
            <person name="Guo W.B."/>
            <person name="Han X.H."/>
            <person name="Huang E.J."/>
            <person name="Li L.F."/>
            <person name="Wei W."/>
            <person name="Gao Y.C."/>
            <person name="Liu J.Z."/>
            <person name="Shao H.Z."/>
            <person name="Wang X."/>
            <person name="Wang C.C."/>
            <person name="Yang T.C."/>
            <person name="Huo Q.B."/>
            <person name="Li W."/>
            <person name="Chen H.Y."/>
            <person name="Chen S.E."/>
            <person name="Zhou L.G."/>
            <person name="Ni X.B."/>
            <person name="Tian J.H."/>
            <person name="Sheng Y."/>
            <person name="Liu T."/>
            <person name="Pan Y.S."/>
            <person name="Xia L.Y."/>
            <person name="Li J."/>
            <person name="Zhao F."/>
            <person name="Cao W.C."/>
        </authorList>
    </citation>
    <scope>NUCLEOTIDE SEQUENCE [LARGE SCALE GENOMIC DNA]</scope>
    <source>
        <strain evidence="1">HaeL-2018</strain>
    </source>
</reference>
<name>A0A9J6FVH8_HAELO</name>
<evidence type="ECO:0000313" key="2">
    <source>
        <dbReference type="Proteomes" id="UP000821853"/>
    </source>
</evidence>
<dbReference type="OrthoDB" id="6509703at2759"/>
<dbReference type="Proteomes" id="UP000821853">
    <property type="component" value="Chromosome 2"/>
</dbReference>
<protein>
    <submittedName>
        <fullName evidence="1">Uncharacterized protein</fullName>
    </submittedName>
</protein>
<evidence type="ECO:0000313" key="1">
    <source>
        <dbReference type="EMBL" id="KAH9367242.1"/>
    </source>
</evidence>
<proteinExistence type="predicted"/>
<dbReference type="VEuPathDB" id="VectorBase:HLOH_059112"/>
<sequence length="140" mass="16174">MDSWKLLGTAPTELNMLYVQFGKIQTDSLEDRFGKYRQFAGSQYHVSIRQIYEGENKMRLQSTLLTVNKPSQHESHRDEQWEDLDRDEGAARANYNVVVTQDTLSKMTDIIAVLVYVAGYSVYSTLRKAEMQEVQGHLNH</sequence>
<gene>
    <name evidence="1" type="ORF">HPB48_000377</name>
</gene>
<keyword evidence="2" id="KW-1185">Reference proteome</keyword>
<dbReference type="EMBL" id="JABSTR010000004">
    <property type="protein sequence ID" value="KAH9367242.1"/>
    <property type="molecule type" value="Genomic_DNA"/>
</dbReference>
<dbReference type="AlphaFoldDB" id="A0A9J6FVH8"/>